<protein>
    <recommendedName>
        <fullName evidence="1">SnoaL-like domain-containing protein</fullName>
    </recommendedName>
</protein>
<evidence type="ECO:0000313" key="3">
    <source>
        <dbReference type="Proteomes" id="UP000011863"/>
    </source>
</evidence>
<dbReference type="InterPro" id="IPR037401">
    <property type="entry name" value="SnoaL-like"/>
</dbReference>
<dbReference type="CDD" id="cd00531">
    <property type="entry name" value="NTF2_like"/>
    <property type="match status" value="1"/>
</dbReference>
<accession>A0A6C7E407</accession>
<evidence type="ECO:0000259" key="1">
    <source>
        <dbReference type="Pfam" id="PF13577"/>
    </source>
</evidence>
<feature type="domain" description="SnoaL-like" evidence="1">
    <location>
        <begin position="12"/>
        <end position="134"/>
    </location>
</feature>
<evidence type="ECO:0000313" key="2">
    <source>
        <dbReference type="EMBL" id="BAN01677.1"/>
    </source>
</evidence>
<dbReference type="OrthoDB" id="4555743at2"/>
<dbReference type="EMBL" id="AP012057">
    <property type="protein sequence ID" value="BAN01677.1"/>
    <property type="molecule type" value="Genomic_DNA"/>
</dbReference>
<dbReference type="RefSeq" id="WP_015440924.1">
    <property type="nucleotide sequence ID" value="NC_020520.1"/>
</dbReference>
<dbReference type="InterPro" id="IPR032710">
    <property type="entry name" value="NTF2-like_dom_sf"/>
</dbReference>
<name>A0A6C7E407_ILUCY</name>
<dbReference type="AlphaFoldDB" id="A0A6C7E407"/>
<proteinExistence type="predicted"/>
<gene>
    <name evidence="2" type="ORF">YM304_13630</name>
</gene>
<sequence>MTIQPDRLHDVIDQQAISDVAIRYCWALDENDWGRLDEVFLPDATARLGNPDLLEGREAIVARVTSALTPLDDSQHIVSNHQVTIDGDSATHRCYLHAQHIRRAAQGGPHYVVAGRYVDRLVRTDDGWRISHRDLEVMWTEGNVGVVRNDGENDV</sequence>
<dbReference type="Pfam" id="PF13577">
    <property type="entry name" value="SnoaL_4"/>
    <property type="match status" value="1"/>
</dbReference>
<organism evidence="2 3">
    <name type="scientific">Ilumatobacter coccineus (strain NBRC 103263 / KCTC 29153 / YM16-304)</name>
    <dbReference type="NCBI Taxonomy" id="1313172"/>
    <lineage>
        <taxon>Bacteria</taxon>
        <taxon>Bacillati</taxon>
        <taxon>Actinomycetota</taxon>
        <taxon>Acidimicrobiia</taxon>
        <taxon>Acidimicrobiales</taxon>
        <taxon>Ilumatobacteraceae</taxon>
        <taxon>Ilumatobacter</taxon>
    </lineage>
</organism>
<dbReference type="SUPFAM" id="SSF54427">
    <property type="entry name" value="NTF2-like"/>
    <property type="match status" value="1"/>
</dbReference>
<reference evidence="2 3" key="1">
    <citation type="journal article" date="2013" name="Int. J. Syst. Evol. Microbiol.">
        <title>Ilumatobacter nonamiense sp. nov. and Ilumatobacter coccineum sp. nov., isolated from seashore sand.</title>
        <authorList>
            <person name="Matsumoto A."/>
            <person name="Kasai H."/>
            <person name="Matsuo Y."/>
            <person name="Shizuri Y."/>
            <person name="Ichikawa N."/>
            <person name="Fujita N."/>
            <person name="Omura S."/>
            <person name="Takahashi Y."/>
        </authorList>
    </citation>
    <scope>NUCLEOTIDE SEQUENCE [LARGE SCALE GENOMIC DNA]</scope>
    <source>
        <strain evidence="3">NBRC 103263 / KCTC 29153 / YM16-304</strain>
    </source>
</reference>
<dbReference type="Gene3D" id="3.10.450.50">
    <property type="match status" value="1"/>
</dbReference>
<dbReference type="KEGG" id="aym:YM304_13630"/>
<dbReference type="Proteomes" id="UP000011863">
    <property type="component" value="Chromosome"/>
</dbReference>
<keyword evidence="3" id="KW-1185">Reference proteome</keyword>